<gene>
    <name evidence="8" type="ORF">SCLCIDRAFT_27629</name>
</gene>
<reference evidence="9" key="2">
    <citation type="submission" date="2015-01" db="EMBL/GenBank/DDBJ databases">
        <title>Evolutionary Origins and Diversification of the Mycorrhizal Mutualists.</title>
        <authorList>
            <consortium name="DOE Joint Genome Institute"/>
            <consortium name="Mycorrhizal Genomics Consortium"/>
            <person name="Kohler A."/>
            <person name="Kuo A."/>
            <person name="Nagy L.G."/>
            <person name="Floudas D."/>
            <person name="Copeland A."/>
            <person name="Barry K.W."/>
            <person name="Cichocki N."/>
            <person name="Veneault-Fourrey C."/>
            <person name="LaButti K."/>
            <person name="Lindquist E.A."/>
            <person name="Lipzen A."/>
            <person name="Lundell T."/>
            <person name="Morin E."/>
            <person name="Murat C."/>
            <person name="Riley R."/>
            <person name="Ohm R."/>
            <person name="Sun H."/>
            <person name="Tunlid A."/>
            <person name="Henrissat B."/>
            <person name="Grigoriev I.V."/>
            <person name="Hibbett D.S."/>
            <person name="Martin F."/>
        </authorList>
    </citation>
    <scope>NUCLEOTIDE SEQUENCE [LARGE SCALE GENOMIC DNA]</scope>
    <source>
        <strain evidence="9">Foug A</strain>
    </source>
</reference>
<dbReference type="PANTHER" id="PTHR24223">
    <property type="entry name" value="ATP-BINDING CASSETTE SUB-FAMILY C"/>
    <property type="match status" value="1"/>
</dbReference>
<keyword evidence="3" id="KW-0677">Repeat</keyword>
<name>A0A0C3A315_9AGAM</name>
<dbReference type="STRING" id="1036808.A0A0C3A315"/>
<keyword evidence="5" id="KW-0067">ATP-binding</keyword>
<keyword evidence="9" id="KW-1185">Reference proteome</keyword>
<dbReference type="SUPFAM" id="SSF90123">
    <property type="entry name" value="ABC transporter transmembrane region"/>
    <property type="match status" value="1"/>
</dbReference>
<evidence type="ECO:0000313" key="8">
    <source>
        <dbReference type="EMBL" id="KIM59062.1"/>
    </source>
</evidence>
<dbReference type="EMBL" id="KN822078">
    <property type="protein sequence ID" value="KIM59062.1"/>
    <property type="molecule type" value="Genomic_DNA"/>
</dbReference>
<evidence type="ECO:0000313" key="9">
    <source>
        <dbReference type="Proteomes" id="UP000053989"/>
    </source>
</evidence>
<evidence type="ECO:0000256" key="1">
    <source>
        <dbReference type="ARBA" id="ARBA00004127"/>
    </source>
</evidence>
<evidence type="ECO:0000256" key="4">
    <source>
        <dbReference type="ARBA" id="ARBA00022741"/>
    </source>
</evidence>
<evidence type="ECO:0000256" key="2">
    <source>
        <dbReference type="ARBA" id="ARBA00022692"/>
    </source>
</evidence>
<dbReference type="PANTHER" id="PTHR24223:SF443">
    <property type="entry name" value="MULTIDRUG-RESISTANCE LIKE PROTEIN 1, ISOFORM I"/>
    <property type="match status" value="1"/>
</dbReference>
<keyword evidence="2" id="KW-0812">Transmembrane</keyword>
<dbReference type="HOGENOM" id="CLU_689197_0_0_1"/>
<accession>A0A0C3A315</accession>
<proteinExistence type="predicted"/>
<protein>
    <submittedName>
        <fullName evidence="8">Uncharacterized protein</fullName>
    </submittedName>
</protein>
<sequence>MPVTTSEARQFRQEIQWQAAFPPPFPHSMYHTKDVLHHEHERKEDDSVVSVIDHLTQGRLYSSSKGSADAGPTGIPRVTIVDHNTSTPATRASQLLYQPPRIIPPRSRLILLGKQVLLGLAFVANAVNPTFVLLHLKRVASLANTLILHNSPLVLAMLYRLNYDLDTIIRSKECTTCRSACSMLLIVSMKRLSKFLHAKVLQQNTTAQIDKNSLSMGDEVLSVNGEEFTRMKNNIQPVLEGINVTELYHEWYYFATSRELKRLDAVSKSPIFTWSSESLAGQSTIRAYNHQSLFIATNSRLNRSQMYCLPSMHSNLTAVMNSNVDAGLVELVLSYALSTTGSLNWLVRSASEVEQNVVSVKRIVHCAKELPSDHTSSKTAPMYRKGTLRKSKIFVLDEGE</sequence>
<dbReference type="InterPro" id="IPR050173">
    <property type="entry name" value="ABC_transporter_C-like"/>
</dbReference>
<dbReference type="GO" id="GO:0005524">
    <property type="term" value="F:ATP binding"/>
    <property type="evidence" value="ECO:0007669"/>
    <property type="project" value="UniProtKB-KW"/>
</dbReference>
<keyword evidence="6" id="KW-1133">Transmembrane helix</keyword>
<evidence type="ECO:0000256" key="6">
    <source>
        <dbReference type="ARBA" id="ARBA00022989"/>
    </source>
</evidence>
<dbReference type="OrthoDB" id="3022069at2759"/>
<keyword evidence="7" id="KW-0472">Membrane</keyword>
<evidence type="ECO:0000256" key="3">
    <source>
        <dbReference type="ARBA" id="ARBA00022737"/>
    </source>
</evidence>
<dbReference type="Gene3D" id="1.20.1560.10">
    <property type="entry name" value="ABC transporter type 1, transmembrane domain"/>
    <property type="match status" value="1"/>
</dbReference>
<organism evidence="8 9">
    <name type="scientific">Scleroderma citrinum Foug A</name>
    <dbReference type="NCBI Taxonomy" id="1036808"/>
    <lineage>
        <taxon>Eukaryota</taxon>
        <taxon>Fungi</taxon>
        <taxon>Dikarya</taxon>
        <taxon>Basidiomycota</taxon>
        <taxon>Agaricomycotina</taxon>
        <taxon>Agaricomycetes</taxon>
        <taxon>Agaricomycetidae</taxon>
        <taxon>Boletales</taxon>
        <taxon>Sclerodermatineae</taxon>
        <taxon>Sclerodermataceae</taxon>
        <taxon>Scleroderma</taxon>
    </lineage>
</organism>
<dbReference type="Proteomes" id="UP000053989">
    <property type="component" value="Unassembled WGS sequence"/>
</dbReference>
<evidence type="ECO:0000256" key="5">
    <source>
        <dbReference type="ARBA" id="ARBA00022840"/>
    </source>
</evidence>
<dbReference type="InParanoid" id="A0A0C3A315"/>
<dbReference type="AlphaFoldDB" id="A0A0C3A315"/>
<comment type="subcellular location">
    <subcellularLocation>
        <location evidence="1">Endomembrane system</location>
        <topology evidence="1">Multi-pass membrane protein</topology>
    </subcellularLocation>
</comment>
<dbReference type="GO" id="GO:0042626">
    <property type="term" value="F:ATPase-coupled transmembrane transporter activity"/>
    <property type="evidence" value="ECO:0007669"/>
    <property type="project" value="TreeGrafter"/>
</dbReference>
<reference evidence="8 9" key="1">
    <citation type="submission" date="2014-04" db="EMBL/GenBank/DDBJ databases">
        <authorList>
            <consortium name="DOE Joint Genome Institute"/>
            <person name="Kuo A."/>
            <person name="Kohler A."/>
            <person name="Nagy L.G."/>
            <person name="Floudas D."/>
            <person name="Copeland A."/>
            <person name="Barry K.W."/>
            <person name="Cichocki N."/>
            <person name="Veneault-Fourrey C."/>
            <person name="LaButti K."/>
            <person name="Lindquist E.A."/>
            <person name="Lipzen A."/>
            <person name="Lundell T."/>
            <person name="Morin E."/>
            <person name="Murat C."/>
            <person name="Sun H."/>
            <person name="Tunlid A."/>
            <person name="Henrissat B."/>
            <person name="Grigoriev I.V."/>
            <person name="Hibbett D.S."/>
            <person name="Martin F."/>
            <person name="Nordberg H.P."/>
            <person name="Cantor M.N."/>
            <person name="Hua S.X."/>
        </authorList>
    </citation>
    <scope>NUCLEOTIDE SEQUENCE [LARGE SCALE GENOMIC DNA]</scope>
    <source>
        <strain evidence="8 9">Foug A</strain>
    </source>
</reference>
<keyword evidence="4" id="KW-0547">Nucleotide-binding</keyword>
<dbReference type="InterPro" id="IPR036640">
    <property type="entry name" value="ABC1_TM_sf"/>
</dbReference>
<dbReference type="GO" id="GO:0016020">
    <property type="term" value="C:membrane"/>
    <property type="evidence" value="ECO:0007669"/>
    <property type="project" value="InterPro"/>
</dbReference>
<evidence type="ECO:0000256" key="7">
    <source>
        <dbReference type="ARBA" id="ARBA00023136"/>
    </source>
</evidence>
<dbReference type="GO" id="GO:0012505">
    <property type="term" value="C:endomembrane system"/>
    <property type="evidence" value="ECO:0007669"/>
    <property type="project" value="UniProtKB-SubCell"/>
</dbReference>